<evidence type="ECO:0000313" key="3">
    <source>
        <dbReference type="Proteomes" id="UP000276215"/>
    </source>
</evidence>
<keyword evidence="1" id="KW-0812">Transmembrane</keyword>
<organism evidence="2 3">
    <name type="scientific">Choiromyces venosus 120613-1</name>
    <dbReference type="NCBI Taxonomy" id="1336337"/>
    <lineage>
        <taxon>Eukaryota</taxon>
        <taxon>Fungi</taxon>
        <taxon>Dikarya</taxon>
        <taxon>Ascomycota</taxon>
        <taxon>Pezizomycotina</taxon>
        <taxon>Pezizomycetes</taxon>
        <taxon>Pezizales</taxon>
        <taxon>Tuberaceae</taxon>
        <taxon>Choiromyces</taxon>
    </lineage>
</organism>
<evidence type="ECO:0000256" key="1">
    <source>
        <dbReference type="SAM" id="Phobius"/>
    </source>
</evidence>
<keyword evidence="3" id="KW-1185">Reference proteome</keyword>
<dbReference type="EMBL" id="ML120517">
    <property type="protein sequence ID" value="RPA90689.1"/>
    <property type="molecule type" value="Genomic_DNA"/>
</dbReference>
<keyword evidence="1" id="KW-0472">Membrane</keyword>
<evidence type="ECO:0000313" key="2">
    <source>
        <dbReference type="EMBL" id="RPA90689.1"/>
    </source>
</evidence>
<sequence>MDGSDRGHVRSLDFCVWCLMFTAVLMLNGVGVWGYQFDGNLGGGGGGGQCPCLRIYHI</sequence>
<reference evidence="2 3" key="1">
    <citation type="journal article" date="2018" name="Nat. Ecol. Evol.">
        <title>Pezizomycetes genomes reveal the molecular basis of ectomycorrhizal truffle lifestyle.</title>
        <authorList>
            <person name="Murat C."/>
            <person name="Payen T."/>
            <person name="Noel B."/>
            <person name="Kuo A."/>
            <person name="Morin E."/>
            <person name="Chen J."/>
            <person name="Kohler A."/>
            <person name="Krizsan K."/>
            <person name="Balestrini R."/>
            <person name="Da Silva C."/>
            <person name="Montanini B."/>
            <person name="Hainaut M."/>
            <person name="Levati E."/>
            <person name="Barry K.W."/>
            <person name="Belfiori B."/>
            <person name="Cichocki N."/>
            <person name="Clum A."/>
            <person name="Dockter R.B."/>
            <person name="Fauchery L."/>
            <person name="Guy J."/>
            <person name="Iotti M."/>
            <person name="Le Tacon F."/>
            <person name="Lindquist E.A."/>
            <person name="Lipzen A."/>
            <person name="Malagnac F."/>
            <person name="Mello A."/>
            <person name="Molinier V."/>
            <person name="Miyauchi S."/>
            <person name="Poulain J."/>
            <person name="Riccioni C."/>
            <person name="Rubini A."/>
            <person name="Sitrit Y."/>
            <person name="Splivallo R."/>
            <person name="Traeger S."/>
            <person name="Wang M."/>
            <person name="Zifcakova L."/>
            <person name="Wipf D."/>
            <person name="Zambonelli A."/>
            <person name="Paolocci F."/>
            <person name="Nowrousian M."/>
            <person name="Ottonello S."/>
            <person name="Baldrian P."/>
            <person name="Spatafora J.W."/>
            <person name="Henrissat B."/>
            <person name="Nagy L.G."/>
            <person name="Aury J.M."/>
            <person name="Wincker P."/>
            <person name="Grigoriev I.V."/>
            <person name="Bonfante P."/>
            <person name="Martin F.M."/>
        </authorList>
    </citation>
    <scope>NUCLEOTIDE SEQUENCE [LARGE SCALE GENOMIC DNA]</scope>
    <source>
        <strain evidence="2 3">120613-1</strain>
    </source>
</reference>
<dbReference type="Proteomes" id="UP000276215">
    <property type="component" value="Unassembled WGS sequence"/>
</dbReference>
<keyword evidence="1" id="KW-1133">Transmembrane helix</keyword>
<protein>
    <submittedName>
        <fullName evidence="2">Uncharacterized protein</fullName>
    </submittedName>
</protein>
<dbReference type="AlphaFoldDB" id="A0A3N4IXI5"/>
<feature type="transmembrane region" description="Helical" evidence="1">
    <location>
        <begin position="12"/>
        <end position="35"/>
    </location>
</feature>
<name>A0A3N4IXI5_9PEZI</name>
<proteinExistence type="predicted"/>
<accession>A0A3N4IXI5</accession>
<gene>
    <name evidence="2" type="ORF">L873DRAFT_1820690</name>
</gene>